<proteinExistence type="predicted"/>
<name>X1PKB2_9ZZZZ</name>
<feature type="transmembrane region" description="Helical" evidence="1">
    <location>
        <begin position="14"/>
        <end position="32"/>
    </location>
</feature>
<accession>X1PKB2</accession>
<protein>
    <submittedName>
        <fullName evidence="2">Uncharacterized protein</fullName>
    </submittedName>
</protein>
<feature type="non-terminal residue" evidence="2">
    <location>
        <position position="1"/>
    </location>
</feature>
<organism evidence="2">
    <name type="scientific">marine sediment metagenome</name>
    <dbReference type="NCBI Taxonomy" id="412755"/>
    <lineage>
        <taxon>unclassified sequences</taxon>
        <taxon>metagenomes</taxon>
        <taxon>ecological metagenomes</taxon>
    </lineage>
</organism>
<keyword evidence="1" id="KW-0472">Membrane</keyword>
<comment type="caution">
    <text evidence="2">The sequence shown here is derived from an EMBL/GenBank/DDBJ whole genome shotgun (WGS) entry which is preliminary data.</text>
</comment>
<sequence length="233" mass="27070">AVEVKNNMRQKIKTTGYVSPVVFFLGLGLFYINGLWDIYSIGLTTLGVAAGLLYLVVCFDDIREVFSARSFRSGANTLLVICLVLSLLVIVNMLGFRHFIWEDITIAKKYELSPLTMVILKEIEQKKQDVYIISFFWTYIDRSLSQEQNRTLILQNRERERKLRDLLRVYGGVSPYIQYRFLDPNRELMLARQYNIQRYRGNVAIIESGDNLEMVADMETERTLPETCQEPAE</sequence>
<dbReference type="EMBL" id="BARV01031596">
    <property type="protein sequence ID" value="GAI39455.1"/>
    <property type="molecule type" value="Genomic_DNA"/>
</dbReference>
<reference evidence="2" key="1">
    <citation type="journal article" date="2014" name="Front. Microbiol.">
        <title>High frequency of phylogenetically diverse reductive dehalogenase-homologous genes in deep subseafloor sedimentary metagenomes.</title>
        <authorList>
            <person name="Kawai M."/>
            <person name="Futagami T."/>
            <person name="Toyoda A."/>
            <person name="Takaki Y."/>
            <person name="Nishi S."/>
            <person name="Hori S."/>
            <person name="Arai W."/>
            <person name="Tsubouchi T."/>
            <person name="Morono Y."/>
            <person name="Uchiyama I."/>
            <person name="Ito T."/>
            <person name="Fujiyama A."/>
            <person name="Inagaki F."/>
            <person name="Takami H."/>
        </authorList>
    </citation>
    <scope>NUCLEOTIDE SEQUENCE</scope>
    <source>
        <strain evidence="2">Expedition CK06-06</strain>
    </source>
</reference>
<feature type="transmembrane region" description="Helical" evidence="1">
    <location>
        <begin position="78"/>
        <end position="101"/>
    </location>
</feature>
<gene>
    <name evidence="2" type="ORF">S06H3_49974</name>
</gene>
<evidence type="ECO:0000313" key="2">
    <source>
        <dbReference type="EMBL" id="GAI39455.1"/>
    </source>
</evidence>
<keyword evidence="1" id="KW-0812">Transmembrane</keyword>
<feature type="transmembrane region" description="Helical" evidence="1">
    <location>
        <begin position="38"/>
        <end position="57"/>
    </location>
</feature>
<evidence type="ECO:0000256" key="1">
    <source>
        <dbReference type="SAM" id="Phobius"/>
    </source>
</evidence>
<dbReference type="AlphaFoldDB" id="X1PKB2"/>
<keyword evidence="1" id="KW-1133">Transmembrane helix</keyword>